<accession>A0ABS9Z8I3</accession>
<feature type="domain" description="Hedgehog/Intein (Hint)" evidence="1">
    <location>
        <begin position="364"/>
        <end position="497"/>
    </location>
</feature>
<proteinExistence type="predicted"/>
<sequence length="557" mass="57333">MTDYTWNNTVTNGDWEDANNWTSLPSGGTYPQLSTDNATIAVSPGGAGITVNVNSGETISIQNLVLTGSPGYGAATLQMNGGSLTTSSTITLTNGNSYIDGYGTIVADGGFTKNVGTPGITASGGVLDLTGNISPGTINLFIDSASLSTLKLESTVSQSSITINSANQTLEIGASGALTLSAAESVTNGAIRIDGGTLTDMSGLTIGAGASLTGTGTVNGPITGAGTITASGGALTLSGQVDTSGTSSSLVIEDGATLQLTSTTDVGLPGVNPTLTFTGNGGLFIDTAASVGGLHLGLIFGFSGADRIQIKEIGLNDTVSWDSSLNKLTIHNGPVSESFTFEAGTQGQFFTISQSNGVDTLQLCFMAGTSIRTPDGDVAIETLKRGDLVMTVDGAAKPVNWLGRQTVSTIFADPVRSLPIRVRAGALAENAPSRDLLISPDHALLVEDVLIQAGALVNGTSIIRETKLPKVFVYCHVELDDHSLILAENTPAETFVDNVDRMNFDNWAEFEALYPEGKAVEELPYPRAKARRQVPAYIRVALADRAQAIGATESAVA</sequence>
<dbReference type="InterPro" id="IPR006141">
    <property type="entry name" value="Intein_N"/>
</dbReference>
<evidence type="ECO:0000313" key="2">
    <source>
        <dbReference type="EMBL" id="MCI4683906.1"/>
    </source>
</evidence>
<dbReference type="EMBL" id="JAIVFP010000001">
    <property type="protein sequence ID" value="MCI4683906.1"/>
    <property type="molecule type" value="Genomic_DNA"/>
</dbReference>
<dbReference type="InterPro" id="IPR036844">
    <property type="entry name" value="Hint_dom_sf"/>
</dbReference>
<evidence type="ECO:0000313" key="3">
    <source>
        <dbReference type="Proteomes" id="UP001139104"/>
    </source>
</evidence>
<name>A0ABS9Z8I3_9HYPH</name>
<reference evidence="2" key="1">
    <citation type="journal article" date="2022" name="ISME J.">
        <title>Identification of active gaseous-alkane degraders at natural gas seeps.</title>
        <authorList>
            <person name="Farhan Ul Haque M."/>
            <person name="Hernandez M."/>
            <person name="Crombie A.T."/>
            <person name="Murrell J.C."/>
        </authorList>
    </citation>
    <scope>NUCLEOTIDE SEQUENCE</scope>
    <source>
        <strain evidence="2">PC2</strain>
    </source>
</reference>
<dbReference type="SUPFAM" id="SSF51294">
    <property type="entry name" value="Hedgehog/intein (Hint) domain"/>
    <property type="match status" value="1"/>
</dbReference>
<dbReference type="PROSITE" id="PS50817">
    <property type="entry name" value="INTEIN_N_TER"/>
    <property type="match status" value="1"/>
</dbReference>
<evidence type="ECO:0000259" key="1">
    <source>
        <dbReference type="Pfam" id="PF13403"/>
    </source>
</evidence>
<dbReference type="RefSeq" id="WP_243067825.1">
    <property type="nucleotide sequence ID" value="NZ_JAIVFK010000006.1"/>
</dbReference>
<keyword evidence="3" id="KW-1185">Reference proteome</keyword>
<organism evidence="2 3">
    <name type="scientific">Candidatus Rhodoblastus alkanivorans</name>
    <dbReference type="NCBI Taxonomy" id="2954117"/>
    <lineage>
        <taxon>Bacteria</taxon>
        <taxon>Pseudomonadati</taxon>
        <taxon>Pseudomonadota</taxon>
        <taxon>Alphaproteobacteria</taxon>
        <taxon>Hyphomicrobiales</taxon>
        <taxon>Rhodoblastaceae</taxon>
        <taxon>Rhodoblastus</taxon>
    </lineage>
</organism>
<comment type="caution">
    <text evidence="2">The sequence shown here is derived from an EMBL/GenBank/DDBJ whole genome shotgun (WGS) entry which is preliminary data.</text>
</comment>
<dbReference type="Pfam" id="PF13403">
    <property type="entry name" value="Hint_2"/>
    <property type="match status" value="1"/>
</dbReference>
<dbReference type="Proteomes" id="UP001139104">
    <property type="component" value="Unassembled WGS sequence"/>
</dbReference>
<dbReference type="InterPro" id="IPR028992">
    <property type="entry name" value="Hedgehog/Intein_dom"/>
</dbReference>
<protein>
    <submittedName>
        <fullName evidence="2">Hint domain-containing protein</fullName>
    </submittedName>
</protein>
<dbReference type="Gene3D" id="2.170.16.10">
    <property type="entry name" value="Hedgehog/Intein (Hint) domain"/>
    <property type="match status" value="1"/>
</dbReference>
<gene>
    <name evidence="2" type="ORF">K2U94_14230</name>
</gene>